<evidence type="ECO:0000256" key="1">
    <source>
        <dbReference type="SAM" id="MobiDB-lite"/>
    </source>
</evidence>
<dbReference type="InterPro" id="IPR031571">
    <property type="entry name" value="RcpC_dom"/>
</dbReference>
<dbReference type="NCBIfam" id="TIGR03177">
    <property type="entry name" value="pilus_cpaB"/>
    <property type="match status" value="1"/>
</dbReference>
<dbReference type="EMBL" id="AP024849">
    <property type="protein sequence ID" value="BCZ45581.1"/>
    <property type="molecule type" value="Genomic_DNA"/>
</dbReference>
<dbReference type="InterPro" id="IPR036779">
    <property type="entry name" value="LysM_dom_sf"/>
</dbReference>
<dbReference type="CDD" id="cd00118">
    <property type="entry name" value="LysM"/>
    <property type="match status" value="1"/>
</dbReference>
<evidence type="ECO:0000259" key="2">
    <source>
        <dbReference type="PROSITE" id="PS51782"/>
    </source>
</evidence>
<dbReference type="Pfam" id="PF01476">
    <property type="entry name" value="LysM"/>
    <property type="match status" value="1"/>
</dbReference>
<evidence type="ECO:0000313" key="4">
    <source>
        <dbReference type="Proteomes" id="UP000824633"/>
    </source>
</evidence>
<dbReference type="Gene3D" id="3.10.350.10">
    <property type="entry name" value="LysM domain"/>
    <property type="match status" value="1"/>
</dbReference>
<dbReference type="Pfam" id="PF08666">
    <property type="entry name" value="SAF"/>
    <property type="match status" value="1"/>
</dbReference>
<protein>
    <recommendedName>
        <fullName evidence="2">LysM domain-containing protein</fullName>
    </recommendedName>
</protein>
<organism evidence="3 4">
    <name type="scientific">Clostridium gelidum</name>
    <dbReference type="NCBI Taxonomy" id="704125"/>
    <lineage>
        <taxon>Bacteria</taxon>
        <taxon>Bacillati</taxon>
        <taxon>Bacillota</taxon>
        <taxon>Clostridia</taxon>
        <taxon>Eubacteriales</taxon>
        <taxon>Clostridiaceae</taxon>
        <taxon>Clostridium</taxon>
    </lineage>
</organism>
<sequence>MKSTAQKLIVISFVLALFAAMAAFLFMQSLKSPKEINKKITVLVAAETIPPRTLIDKKMIKEIQVSDDSILVNYIDDASKVVGKYTKETVFKDEGFYADKLLDKDSNELSLKIDSNHRAISISVSGDTGVSDLLKPGDSVDIITFIAEKRDGAKIVNPNMAKTILQNIEILAVDKQLNREEKTNDKALDKEKTLTNFLVTLSIPTSDIEKLVLGQSIGSIKLALRPLKDDNNISETKGTTSEELYLNVNSGNDNTTASNKANNSSNITSENNNNENYKPYTVKSGDTLKSISREFYKDEHKYTIIKDANNIQNENLIVTGEVIKIPILQ</sequence>
<reference evidence="4" key="1">
    <citation type="submission" date="2021-07" db="EMBL/GenBank/DDBJ databases">
        <title>Complete genome sequencing of a Clostridium isolate.</title>
        <authorList>
            <person name="Ueki A."/>
            <person name="Tonouchi A."/>
        </authorList>
    </citation>
    <scope>NUCLEOTIDE SEQUENCE [LARGE SCALE GENOMIC DNA]</scope>
    <source>
        <strain evidence="4">C5S11</strain>
    </source>
</reference>
<feature type="domain" description="LysM" evidence="2">
    <location>
        <begin position="278"/>
        <end position="325"/>
    </location>
</feature>
<dbReference type="CDD" id="cd11614">
    <property type="entry name" value="SAF_CpaB_FlgA_like"/>
    <property type="match status" value="1"/>
</dbReference>
<dbReference type="PROSITE" id="PS51782">
    <property type="entry name" value="LYSM"/>
    <property type="match status" value="1"/>
</dbReference>
<name>A0ABM7T0Z7_9CLOT</name>
<feature type="region of interest" description="Disordered" evidence="1">
    <location>
        <begin position="252"/>
        <end position="276"/>
    </location>
</feature>
<dbReference type="InterPro" id="IPR013974">
    <property type="entry name" value="SAF"/>
</dbReference>
<dbReference type="SMART" id="SM00257">
    <property type="entry name" value="LysM"/>
    <property type="match status" value="1"/>
</dbReference>
<dbReference type="SUPFAM" id="SSF54106">
    <property type="entry name" value="LysM domain"/>
    <property type="match status" value="1"/>
</dbReference>
<keyword evidence="4" id="KW-1185">Reference proteome</keyword>
<accession>A0ABM7T0Z7</accession>
<dbReference type="Pfam" id="PF16976">
    <property type="entry name" value="RcpC"/>
    <property type="match status" value="1"/>
</dbReference>
<proteinExistence type="predicted"/>
<dbReference type="RefSeq" id="WP_224037161.1">
    <property type="nucleotide sequence ID" value="NZ_AP024849.1"/>
</dbReference>
<dbReference type="InterPro" id="IPR018392">
    <property type="entry name" value="LysM"/>
</dbReference>
<gene>
    <name evidence="3" type="ORF">psyc5s11_16480</name>
</gene>
<dbReference type="InterPro" id="IPR017592">
    <property type="entry name" value="Pilus_assmbl_Flp-typ_CpaB"/>
</dbReference>
<evidence type="ECO:0000313" key="3">
    <source>
        <dbReference type="EMBL" id="BCZ45581.1"/>
    </source>
</evidence>
<dbReference type="Proteomes" id="UP000824633">
    <property type="component" value="Chromosome"/>
</dbReference>